<dbReference type="Gene3D" id="2.40.50.140">
    <property type="entry name" value="Nucleic acid-binding proteins"/>
    <property type="match status" value="1"/>
</dbReference>
<evidence type="ECO:0000313" key="1">
    <source>
        <dbReference type="EMBL" id="ETO28958.1"/>
    </source>
</evidence>
<dbReference type="InterPro" id="IPR012340">
    <property type="entry name" value="NA-bd_OB-fold"/>
</dbReference>
<keyword evidence="2" id="KW-1185">Reference proteome</keyword>
<gene>
    <name evidence="1" type="ORF">RFI_08168</name>
</gene>
<organism evidence="1 2">
    <name type="scientific">Reticulomyxa filosa</name>
    <dbReference type="NCBI Taxonomy" id="46433"/>
    <lineage>
        <taxon>Eukaryota</taxon>
        <taxon>Sar</taxon>
        <taxon>Rhizaria</taxon>
        <taxon>Retaria</taxon>
        <taxon>Foraminifera</taxon>
        <taxon>Monothalamids</taxon>
        <taxon>Reticulomyxidae</taxon>
        <taxon>Reticulomyxa</taxon>
    </lineage>
</organism>
<accession>X6NSQ5</accession>
<protein>
    <recommendedName>
        <fullName evidence="3">Telomeric single stranded DNA binding POT1/Cdc13 domain-containing protein</fullName>
    </recommendedName>
</protein>
<sequence length="310" mass="35853">WKKKVEEKCLEIAIVGMENVPMEKGGYKLQLSHKSIKDGYVHVLSPLSRICQTTGYKIQSVENEKSERKSDHERWREEPNLRQVLSLSKMCSPIKEFEEGNGSIYGFVSYVGDLNLTKGTHIWMRCIRVRDGSIANEEDALQVLIFGHESSDIPQVHEGDIIQIHGSHKQKHDGIPQCIMRFNKNSADPSYFIIRCGDPSKWNNNQSQHRSANITANEQLLRFLQTSDQQLSVHKVSTFYRYPWNPDIDPFICCHLFRLWHEWTQWKKASLLQSTPVTSCQPLLLQDITGVRKREHLVVMVCQSHCIIII</sequence>
<dbReference type="EMBL" id="ASPP01006347">
    <property type="protein sequence ID" value="ETO28958.1"/>
    <property type="molecule type" value="Genomic_DNA"/>
</dbReference>
<proteinExistence type="predicted"/>
<feature type="non-terminal residue" evidence="1">
    <location>
        <position position="1"/>
    </location>
</feature>
<dbReference type="Proteomes" id="UP000023152">
    <property type="component" value="Unassembled WGS sequence"/>
</dbReference>
<dbReference type="SUPFAM" id="SSF50249">
    <property type="entry name" value="Nucleic acid-binding proteins"/>
    <property type="match status" value="1"/>
</dbReference>
<evidence type="ECO:0000313" key="2">
    <source>
        <dbReference type="Proteomes" id="UP000023152"/>
    </source>
</evidence>
<dbReference type="AlphaFoldDB" id="X6NSQ5"/>
<name>X6NSQ5_RETFI</name>
<evidence type="ECO:0008006" key="3">
    <source>
        <dbReference type="Google" id="ProtNLM"/>
    </source>
</evidence>
<reference evidence="1 2" key="1">
    <citation type="journal article" date="2013" name="Curr. Biol.">
        <title>The Genome of the Foraminiferan Reticulomyxa filosa.</title>
        <authorList>
            <person name="Glockner G."/>
            <person name="Hulsmann N."/>
            <person name="Schleicher M."/>
            <person name="Noegel A.A."/>
            <person name="Eichinger L."/>
            <person name="Gallinger C."/>
            <person name="Pawlowski J."/>
            <person name="Sierra R."/>
            <person name="Euteneuer U."/>
            <person name="Pillet L."/>
            <person name="Moustafa A."/>
            <person name="Platzer M."/>
            <person name="Groth M."/>
            <person name="Szafranski K."/>
            <person name="Schliwa M."/>
        </authorList>
    </citation>
    <scope>NUCLEOTIDE SEQUENCE [LARGE SCALE GENOMIC DNA]</scope>
</reference>
<comment type="caution">
    <text evidence="1">The sequence shown here is derived from an EMBL/GenBank/DDBJ whole genome shotgun (WGS) entry which is preliminary data.</text>
</comment>